<comment type="caution">
    <text evidence="2">The sequence shown here is derived from an EMBL/GenBank/DDBJ whole genome shotgun (WGS) entry which is preliminary data.</text>
</comment>
<feature type="transmembrane region" description="Helical" evidence="1">
    <location>
        <begin position="178"/>
        <end position="196"/>
    </location>
</feature>
<keyword evidence="1" id="KW-0812">Transmembrane</keyword>
<proteinExistence type="predicted"/>
<reference evidence="2" key="1">
    <citation type="submission" date="2020-05" db="EMBL/GenBank/DDBJ databases">
        <title>Mycena genomes resolve the evolution of fungal bioluminescence.</title>
        <authorList>
            <person name="Tsai I.J."/>
        </authorList>
    </citation>
    <scope>NUCLEOTIDE SEQUENCE</scope>
    <source>
        <strain evidence="2">171206Taipei</strain>
    </source>
</reference>
<protein>
    <submittedName>
        <fullName evidence="2">Uncharacterized protein</fullName>
    </submittedName>
</protein>
<dbReference type="EMBL" id="JACAZF010000006">
    <property type="protein sequence ID" value="KAF7302239.1"/>
    <property type="molecule type" value="Genomic_DNA"/>
</dbReference>
<keyword evidence="1" id="KW-1133">Transmembrane helix</keyword>
<accession>A0A8H6SMV7</accession>
<dbReference type="OrthoDB" id="3062898at2759"/>
<dbReference type="GeneID" id="59347111"/>
<dbReference type="Proteomes" id="UP000636479">
    <property type="component" value="Unassembled WGS sequence"/>
</dbReference>
<feature type="transmembrane region" description="Helical" evidence="1">
    <location>
        <begin position="208"/>
        <end position="232"/>
    </location>
</feature>
<sequence>MQSLLPPLLRLFLAVESFGWTIRLVHPQTPLHHLLRQTLNASYTMLLYSLVAFDLFYLFVNLVLSPLLDRFADEPSEARGTGAKEGDGRIRVHAWQLLAVFGGLPALVALTLRERSSEIIEGTYQVLQRVVFRTAIVFSAFIIASFFIILPLFIVWLVVKRLTVDKHKQTWSDWTDTIVFTSTNIFLLLLSVQWIYSDGQQSKVPPFASVFVMAYKWLGLAAYGGAIFWLFCDRAATILLRKGLALVLLPKTSTSQSTDKSIPKSSSHQWTRFVLFPAVCVVNGCVHFAPTLQNGIAEAVFALLGITFIAFYILMLDLSIYQLRFQASRFPRLQYSPWELMGIALAEFSLRDVQGNTVWEKKGLDYCPQLALHFEGDEAASRLGQIFGAGDWKLVVRFSFHRRTRKRA</sequence>
<evidence type="ECO:0000256" key="1">
    <source>
        <dbReference type="SAM" id="Phobius"/>
    </source>
</evidence>
<gene>
    <name evidence="2" type="ORF">MIND_00790900</name>
</gene>
<dbReference type="RefSeq" id="XP_037220239.1">
    <property type="nucleotide sequence ID" value="XM_037364595.1"/>
</dbReference>
<feature type="transmembrane region" description="Helical" evidence="1">
    <location>
        <begin position="270"/>
        <end position="289"/>
    </location>
</feature>
<feature type="transmembrane region" description="Helical" evidence="1">
    <location>
        <begin position="301"/>
        <end position="323"/>
    </location>
</feature>
<feature type="transmembrane region" description="Helical" evidence="1">
    <location>
        <begin position="43"/>
        <end position="64"/>
    </location>
</feature>
<keyword evidence="3" id="KW-1185">Reference proteome</keyword>
<evidence type="ECO:0000313" key="3">
    <source>
        <dbReference type="Proteomes" id="UP000636479"/>
    </source>
</evidence>
<name>A0A8H6SMV7_9AGAR</name>
<dbReference type="AlphaFoldDB" id="A0A8H6SMV7"/>
<feature type="transmembrane region" description="Helical" evidence="1">
    <location>
        <begin position="132"/>
        <end position="158"/>
    </location>
</feature>
<keyword evidence="1" id="KW-0472">Membrane</keyword>
<organism evidence="2 3">
    <name type="scientific">Mycena indigotica</name>
    <dbReference type="NCBI Taxonomy" id="2126181"/>
    <lineage>
        <taxon>Eukaryota</taxon>
        <taxon>Fungi</taxon>
        <taxon>Dikarya</taxon>
        <taxon>Basidiomycota</taxon>
        <taxon>Agaricomycotina</taxon>
        <taxon>Agaricomycetes</taxon>
        <taxon>Agaricomycetidae</taxon>
        <taxon>Agaricales</taxon>
        <taxon>Marasmiineae</taxon>
        <taxon>Mycenaceae</taxon>
        <taxon>Mycena</taxon>
    </lineage>
</organism>
<evidence type="ECO:0000313" key="2">
    <source>
        <dbReference type="EMBL" id="KAF7302239.1"/>
    </source>
</evidence>